<protein>
    <submittedName>
        <fullName evidence="2">Uncharacterized protein</fullName>
    </submittedName>
</protein>
<dbReference type="SUPFAM" id="SSF55073">
    <property type="entry name" value="Nucleotide cyclase"/>
    <property type="match status" value="1"/>
</dbReference>
<evidence type="ECO:0000256" key="1">
    <source>
        <dbReference type="SAM" id="MobiDB-lite"/>
    </source>
</evidence>
<accession>A0A7S3IIS4</accession>
<dbReference type="AlphaFoldDB" id="A0A7S3IIS4"/>
<name>A0A7S3IIS4_9SPIT</name>
<dbReference type="InterPro" id="IPR029787">
    <property type="entry name" value="Nucleotide_cyclase"/>
</dbReference>
<evidence type="ECO:0000313" key="2">
    <source>
        <dbReference type="EMBL" id="CAE0323740.1"/>
    </source>
</evidence>
<sequence>MHVGWAIEGSIGTDQKVDALFLSADAAIAQRIESLNEHYSSTILMTGELNVLLSDPGQLSLRQIDQVYIRESGNTPQEVYSFDMKPIEPLAVTNDEDEDELQAMANEKAPREVGGFIKYEEDSEEEDESPGLNQKDMPFIEKVYTMDHDFVCISKQRNDEFENLYAKGLESYINGDWIGAQMAFTMCGDKVDKLIGDGPLNHMRDLMEKSKAMPPDDWKSGYDWDKKPQPPDDIFPMGEEDSESELQGE</sequence>
<feature type="region of interest" description="Disordered" evidence="1">
    <location>
        <begin position="207"/>
        <end position="249"/>
    </location>
</feature>
<organism evidence="2">
    <name type="scientific">Strombidium inclinatum</name>
    <dbReference type="NCBI Taxonomy" id="197538"/>
    <lineage>
        <taxon>Eukaryota</taxon>
        <taxon>Sar</taxon>
        <taxon>Alveolata</taxon>
        <taxon>Ciliophora</taxon>
        <taxon>Intramacronucleata</taxon>
        <taxon>Spirotrichea</taxon>
        <taxon>Oligotrichia</taxon>
        <taxon>Strombidiidae</taxon>
        <taxon>Strombidium</taxon>
    </lineage>
</organism>
<feature type="compositionally biased region" description="Acidic residues" evidence="1">
    <location>
        <begin position="238"/>
        <end position="249"/>
    </location>
</feature>
<dbReference type="PANTHER" id="PTHR43336">
    <property type="entry name" value="OXYGEN SENSOR HISTIDINE KINASE RESPONSE REGULATOR DEVS/DOSS"/>
    <property type="match status" value="1"/>
</dbReference>
<feature type="compositionally biased region" description="Basic and acidic residues" evidence="1">
    <location>
        <begin position="207"/>
        <end position="230"/>
    </location>
</feature>
<reference evidence="2" key="1">
    <citation type="submission" date="2021-01" db="EMBL/GenBank/DDBJ databases">
        <authorList>
            <person name="Corre E."/>
            <person name="Pelletier E."/>
            <person name="Niang G."/>
            <person name="Scheremetjew M."/>
            <person name="Finn R."/>
            <person name="Kale V."/>
            <person name="Holt S."/>
            <person name="Cochrane G."/>
            <person name="Meng A."/>
            <person name="Brown T."/>
            <person name="Cohen L."/>
        </authorList>
    </citation>
    <scope>NUCLEOTIDE SEQUENCE</scope>
    <source>
        <strain evidence="2">S3</strain>
    </source>
</reference>
<dbReference type="EMBL" id="HBIH01010478">
    <property type="protein sequence ID" value="CAE0323740.1"/>
    <property type="molecule type" value="Transcribed_RNA"/>
</dbReference>
<gene>
    <name evidence="2" type="ORF">SINC0208_LOCUS4326</name>
</gene>
<dbReference type="PANTHER" id="PTHR43336:SF3">
    <property type="entry name" value="GUANYLATE CYCLASE DOMAIN-CONTAINING PROTEIN"/>
    <property type="match status" value="1"/>
</dbReference>
<proteinExistence type="predicted"/>